<keyword evidence="4" id="KW-1185">Reference proteome</keyword>
<protein>
    <submittedName>
        <fullName evidence="3">SRPBCC family protein</fullName>
    </submittedName>
</protein>
<accession>A0ABN2X009</accession>
<evidence type="ECO:0000259" key="2">
    <source>
        <dbReference type="Pfam" id="PF08327"/>
    </source>
</evidence>
<evidence type="ECO:0000313" key="3">
    <source>
        <dbReference type="EMBL" id="GAA2102021.1"/>
    </source>
</evidence>
<dbReference type="Pfam" id="PF08327">
    <property type="entry name" value="AHSA1"/>
    <property type="match status" value="1"/>
</dbReference>
<proteinExistence type="inferred from homology"/>
<dbReference type="Proteomes" id="UP001500984">
    <property type="component" value="Unassembled WGS sequence"/>
</dbReference>
<organism evidence="3 4">
    <name type="scientific">Brevibacterium salitolerans</name>
    <dbReference type="NCBI Taxonomy" id="1403566"/>
    <lineage>
        <taxon>Bacteria</taxon>
        <taxon>Bacillati</taxon>
        <taxon>Actinomycetota</taxon>
        <taxon>Actinomycetes</taxon>
        <taxon>Micrococcales</taxon>
        <taxon>Brevibacteriaceae</taxon>
        <taxon>Brevibacterium</taxon>
    </lineage>
</organism>
<evidence type="ECO:0000313" key="4">
    <source>
        <dbReference type="Proteomes" id="UP001500984"/>
    </source>
</evidence>
<reference evidence="3 4" key="1">
    <citation type="journal article" date="2019" name="Int. J. Syst. Evol. Microbiol.">
        <title>The Global Catalogue of Microorganisms (GCM) 10K type strain sequencing project: providing services to taxonomists for standard genome sequencing and annotation.</title>
        <authorList>
            <consortium name="The Broad Institute Genomics Platform"/>
            <consortium name="The Broad Institute Genome Sequencing Center for Infectious Disease"/>
            <person name="Wu L."/>
            <person name="Ma J."/>
        </authorList>
    </citation>
    <scope>NUCLEOTIDE SEQUENCE [LARGE SCALE GENOMIC DNA]</scope>
    <source>
        <strain evidence="3 4">JCM 15900</strain>
    </source>
</reference>
<gene>
    <name evidence="3" type="ORF">GCM10009823_25220</name>
</gene>
<sequence length="159" mass="17866">MSTKTDASASPTTPEFTITRTFDAPRDLVWRAWTEEEHLAGWLHPFGVTTDSISYDVREGGLYRYTMTNEETGEKYPTGGVFLEVAPQDRLVFTWGDPDDRAEEAQSVITLTFTEHGEQTEMVFHQRGFAGTPGDGYVYDGWDEALRNLAAHLGNQPAR</sequence>
<evidence type="ECO:0000256" key="1">
    <source>
        <dbReference type="ARBA" id="ARBA00006817"/>
    </source>
</evidence>
<comment type="caution">
    <text evidence="3">The sequence shown here is derived from an EMBL/GenBank/DDBJ whole genome shotgun (WGS) entry which is preliminary data.</text>
</comment>
<dbReference type="InterPro" id="IPR013538">
    <property type="entry name" value="ASHA1/2-like_C"/>
</dbReference>
<feature type="domain" description="Activator of Hsp90 ATPase homologue 1/2-like C-terminal" evidence="2">
    <location>
        <begin position="23"/>
        <end position="153"/>
    </location>
</feature>
<dbReference type="RefSeq" id="WP_344337625.1">
    <property type="nucleotide sequence ID" value="NZ_BAAAPZ010000012.1"/>
</dbReference>
<dbReference type="Gene3D" id="3.30.530.20">
    <property type="match status" value="1"/>
</dbReference>
<dbReference type="SUPFAM" id="SSF55961">
    <property type="entry name" value="Bet v1-like"/>
    <property type="match status" value="1"/>
</dbReference>
<dbReference type="EMBL" id="BAAAPZ010000012">
    <property type="protein sequence ID" value="GAA2102021.1"/>
    <property type="molecule type" value="Genomic_DNA"/>
</dbReference>
<dbReference type="CDD" id="cd07814">
    <property type="entry name" value="SRPBCC_CalC_Aha1-like"/>
    <property type="match status" value="1"/>
</dbReference>
<dbReference type="InterPro" id="IPR023393">
    <property type="entry name" value="START-like_dom_sf"/>
</dbReference>
<name>A0ABN2X009_9MICO</name>
<comment type="similarity">
    <text evidence="1">Belongs to the AHA1 family.</text>
</comment>